<gene>
    <name evidence="3" type="ORF">QQX98_009240</name>
</gene>
<feature type="compositionally biased region" description="Basic and acidic residues" evidence="1">
    <location>
        <begin position="198"/>
        <end position="214"/>
    </location>
</feature>
<evidence type="ECO:0000313" key="3">
    <source>
        <dbReference type="EMBL" id="KAK7408592.1"/>
    </source>
</evidence>
<keyword evidence="4" id="KW-1185">Reference proteome</keyword>
<comment type="caution">
    <text evidence="3">The sequence shown here is derived from an EMBL/GenBank/DDBJ whole genome shotgun (WGS) entry which is preliminary data.</text>
</comment>
<name>A0ABR1GSW8_9HYPO</name>
<dbReference type="Pfam" id="PF21762">
    <property type="entry name" value="DEDDh_C"/>
    <property type="match status" value="1"/>
</dbReference>
<organism evidence="3 4">
    <name type="scientific">Neonectria punicea</name>
    <dbReference type="NCBI Taxonomy" id="979145"/>
    <lineage>
        <taxon>Eukaryota</taxon>
        <taxon>Fungi</taxon>
        <taxon>Dikarya</taxon>
        <taxon>Ascomycota</taxon>
        <taxon>Pezizomycotina</taxon>
        <taxon>Sordariomycetes</taxon>
        <taxon>Hypocreomycetidae</taxon>
        <taxon>Hypocreales</taxon>
        <taxon>Nectriaceae</taxon>
        <taxon>Neonectria</taxon>
    </lineage>
</organism>
<reference evidence="3 4" key="1">
    <citation type="journal article" date="2025" name="Microbiol. Resour. Announc.">
        <title>Draft genome sequences for Neonectria magnoliae and Neonectria punicea, canker pathogens of Liriodendron tulipifera and Acer saccharum in West Virginia.</title>
        <authorList>
            <person name="Petronek H.M."/>
            <person name="Kasson M.T."/>
            <person name="Metheny A.M."/>
            <person name="Stauder C.M."/>
            <person name="Lovett B."/>
            <person name="Lynch S.C."/>
            <person name="Garnas J.R."/>
            <person name="Kasson L.R."/>
            <person name="Stajich J.E."/>
        </authorList>
    </citation>
    <scope>NUCLEOTIDE SEQUENCE [LARGE SCALE GENOMIC DNA]</scope>
    <source>
        <strain evidence="3 4">NRRL 64653</strain>
    </source>
</reference>
<dbReference type="EMBL" id="JAZAVJ010000181">
    <property type="protein sequence ID" value="KAK7408592.1"/>
    <property type="molecule type" value="Genomic_DNA"/>
</dbReference>
<sequence>MTPLHYIIEEYQDHWGHTCQSDWLHTEPYHFAFGKSRTIPERIVADRLHKIFCTFQKRNRTQEEIRQNQVREILFLTFDSALTERTLSRLGLSWLTMRNVQIWDIQKDLQLELRFNSPKMRFEYVMEALGLRFHDGRVGNLSHCAGNAAVFIVQVFLALFYKDHEQAVAFAARRPVPWLRYTWVGHALDQSNIAPGDSARRREKNQMNRHEVPQPRDANAFF</sequence>
<protein>
    <recommendedName>
        <fullName evidence="2">Gfd2/YDR514C-like C-terminal domain-containing protein</fullName>
    </recommendedName>
</protein>
<feature type="region of interest" description="Disordered" evidence="1">
    <location>
        <begin position="194"/>
        <end position="222"/>
    </location>
</feature>
<dbReference type="Proteomes" id="UP001498476">
    <property type="component" value="Unassembled WGS sequence"/>
</dbReference>
<evidence type="ECO:0000256" key="1">
    <source>
        <dbReference type="SAM" id="MobiDB-lite"/>
    </source>
</evidence>
<evidence type="ECO:0000259" key="2">
    <source>
        <dbReference type="Pfam" id="PF21762"/>
    </source>
</evidence>
<dbReference type="InterPro" id="IPR048519">
    <property type="entry name" value="Gfd2/YDR514C-like_C"/>
</dbReference>
<evidence type="ECO:0000313" key="4">
    <source>
        <dbReference type="Proteomes" id="UP001498476"/>
    </source>
</evidence>
<accession>A0ABR1GSW8</accession>
<feature type="domain" description="Gfd2/YDR514C-like C-terminal" evidence="2">
    <location>
        <begin position="5"/>
        <end position="158"/>
    </location>
</feature>
<proteinExistence type="predicted"/>